<feature type="binding site" evidence="4">
    <location>
        <position position="94"/>
    </location>
    <ligand>
        <name>a divalent metal cation</name>
        <dbReference type="ChEBI" id="CHEBI:60240"/>
        <label>1</label>
    </ligand>
</feature>
<feature type="binding site" evidence="4">
    <location>
        <position position="158"/>
    </location>
    <ligand>
        <name>a divalent metal cation</name>
        <dbReference type="ChEBI" id="CHEBI:60240"/>
        <label>2</label>
    </ligand>
</feature>
<reference evidence="5 6" key="1">
    <citation type="submission" date="2015-05" db="EMBL/GenBank/DDBJ databases">
        <title>Comparison of genome.</title>
        <authorList>
            <person name="Zheng Z."/>
            <person name="Sun M."/>
        </authorList>
    </citation>
    <scope>NUCLEOTIDE SEQUENCE [LARGE SCALE GENOMIC DNA]</scope>
    <source>
        <strain evidence="5 6">G25-74</strain>
    </source>
</reference>
<dbReference type="PATRIC" id="fig|217031.6.peg.284"/>
<keyword evidence="3" id="KW-0378">Hydrolase</keyword>
<dbReference type="InterPro" id="IPR001130">
    <property type="entry name" value="TatD-like"/>
</dbReference>
<dbReference type="Proteomes" id="UP000077881">
    <property type="component" value="Unassembled WGS sequence"/>
</dbReference>
<proteinExistence type="inferred from homology"/>
<evidence type="ECO:0000256" key="4">
    <source>
        <dbReference type="PIRSR" id="PIRSR005902-1"/>
    </source>
</evidence>
<dbReference type="RefSeq" id="WP_057982038.1">
    <property type="nucleotide sequence ID" value="NZ_JAGGKH010000003.1"/>
</dbReference>
<gene>
    <name evidence="5" type="ORF">ABB05_01290</name>
</gene>
<dbReference type="GO" id="GO:0046872">
    <property type="term" value="F:metal ion binding"/>
    <property type="evidence" value="ECO:0007669"/>
    <property type="project" value="UniProtKB-KW"/>
</dbReference>
<evidence type="ECO:0000256" key="1">
    <source>
        <dbReference type="ARBA" id="ARBA00009275"/>
    </source>
</evidence>
<comment type="similarity">
    <text evidence="1">Belongs to the metallo-dependent hydrolases superfamily. TatD-type hydrolase family.</text>
</comment>
<dbReference type="GO" id="GO:0016788">
    <property type="term" value="F:hydrolase activity, acting on ester bonds"/>
    <property type="evidence" value="ECO:0007669"/>
    <property type="project" value="InterPro"/>
</dbReference>
<evidence type="ECO:0000313" key="5">
    <source>
        <dbReference type="EMBL" id="OAK75660.1"/>
    </source>
</evidence>
<dbReference type="InterPro" id="IPR032466">
    <property type="entry name" value="Metal_Hydrolase"/>
</dbReference>
<feature type="binding site" evidence="4">
    <location>
        <position position="206"/>
    </location>
    <ligand>
        <name>a divalent metal cation</name>
        <dbReference type="ChEBI" id="CHEBI:60240"/>
        <label>1</label>
    </ligand>
</feature>
<dbReference type="CDD" id="cd01310">
    <property type="entry name" value="TatD_DNAse"/>
    <property type="match status" value="1"/>
</dbReference>
<evidence type="ECO:0000313" key="6">
    <source>
        <dbReference type="Proteomes" id="UP000077881"/>
    </source>
</evidence>
<dbReference type="EMBL" id="LDJR01000010">
    <property type="protein sequence ID" value="OAK75660.1"/>
    <property type="molecule type" value="Genomic_DNA"/>
</dbReference>
<name>A0A178A8A8_9BACI</name>
<dbReference type="SUPFAM" id="SSF51556">
    <property type="entry name" value="Metallo-dependent hydrolases"/>
    <property type="match status" value="1"/>
</dbReference>
<organism evidence="5 6">
    <name type="scientific">Lederbergia galactosidilytica</name>
    <dbReference type="NCBI Taxonomy" id="217031"/>
    <lineage>
        <taxon>Bacteria</taxon>
        <taxon>Bacillati</taxon>
        <taxon>Bacillota</taxon>
        <taxon>Bacilli</taxon>
        <taxon>Bacillales</taxon>
        <taxon>Bacillaceae</taxon>
        <taxon>Lederbergia</taxon>
    </lineage>
</organism>
<sequence length="258" mass="30003">MNKQVIDAHIHLDHYDENEIEQIIREPIEKYPAMISVSYHLSSCKQNLSLAQKYSQVKPAFGFHPEQELPTEQERLALLKWMEEHVESMVAVGEIGLPYYTRNETPGLKMEGYIEVLEELLVFAKRWDKPVILHAVYDDADLVCDLLENHQITNAHFHWFKGADSTIERMIQQGYFISVTPDIGYEPEIQALVKKYPLEKIMVETDGPWPFAGPFEGKMTHPSMIHESVKMIAKIKGEELDSVYQQLYQNTMNFYRLS</sequence>
<evidence type="ECO:0000256" key="2">
    <source>
        <dbReference type="ARBA" id="ARBA00022723"/>
    </source>
</evidence>
<dbReference type="STRING" id="217031.ABB05_01290"/>
<protein>
    <submittedName>
        <fullName evidence="5">DNAase</fullName>
    </submittedName>
</protein>
<dbReference type="PANTHER" id="PTHR46317">
    <property type="entry name" value="HYDROLASE OF PHP SUPERFAMILY-RELATED PROTEIN"/>
    <property type="match status" value="1"/>
</dbReference>
<dbReference type="OrthoDB" id="9775608at2"/>
<evidence type="ECO:0000256" key="3">
    <source>
        <dbReference type="ARBA" id="ARBA00022801"/>
    </source>
</evidence>
<keyword evidence="6" id="KW-1185">Reference proteome</keyword>
<feature type="binding site" evidence="4">
    <location>
        <position position="11"/>
    </location>
    <ligand>
        <name>a divalent metal cation</name>
        <dbReference type="ChEBI" id="CHEBI:60240"/>
        <label>1</label>
    </ligand>
</feature>
<feature type="binding site" evidence="4">
    <location>
        <position position="9"/>
    </location>
    <ligand>
        <name>a divalent metal cation</name>
        <dbReference type="ChEBI" id="CHEBI:60240"/>
        <label>1</label>
    </ligand>
</feature>
<keyword evidence="2 4" id="KW-0479">Metal-binding</keyword>
<comment type="caution">
    <text evidence="5">The sequence shown here is derived from an EMBL/GenBank/DDBJ whole genome shotgun (WGS) entry which is preliminary data.</text>
</comment>
<dbReference type="Gene3D" id="3.20.20.140">
    <property type="entry name" value="Metal-dependent hydrolases"/>
    <property type="match status" value="1"/>
</dbReference>
<dbReference type="PANTHER" id="PTHR46317:SF1">
    <property type="entry name" value="HYDROLASE, TATD FAMILY"/>
    <property type="match status" value="1"/>
</dbReference>
<feature type="binding site" evidence="4">
    <location>
        <position position="134"/>
    </location>
    <ligand>
        <name>a divalent metal cation</name>
        <dbReference type="ChEBI" id="CHEBI:60240"/>
        <label>2</label>
    </ligand>
</feature>
<accession>A0A178A8A8</accession>
<dbReference type="AlphaFoldDB" id="A0A178A8A8"/>
<dbReference type="Pfam" id="PF01026">
    <property type="entry name" value="TatD_DNase"/>
    <property type="match status" value="1"/>
</dbReference>
<dbReference type="PIRSF" id="PIRSF005902">
    <property type="entry name" value="DNase_TatD"/>
    <property type="match status" value="1"/>
</dbReference>